<dbReference type="EMBL" id="CZCZ02000005">
    <property type="protein sequence ID" value="CAC5340611.1"/>
    <property type="molecule type" value="Genomic_DNA"/>
</dbReference>
<protein>
    <submittedName>
        <fullName evidence="1">Uncharacterized protein</fullName>
    </submittedName>
</protein>
<reference evidence="1" key="1">
    <citation type="submission" date="2020-05" db="EMBL/GenBank/DDBJ databases">
        <authorList>
            <consortium name="Genoscope - CEA"/>
            <person name="William W."/>
        </authorList>
    </citation>
    <scope>NUCLEOTIDE SEQUENCE [LARGE SCALE GENOMIC DNA]</scope>
    <source>
        <strain evidence="1">PCC 7821</strain>
    </source>
</reference>
<dbReference type="AlphaFoldDB" id="A0A6J7ZHZ0"/>
<evidence type="ECO:0000313" key="2">
    <source>
        <dbReference type="Proteomes" id="UP000196521"/>
    </source>
</evidence>
<proteinExistence type="predicted"/>
<accession>A0A6J7ZHZ0</accession>
<gene>
    <name evidence="1" type="ORF">PLAN_100661</name>
</gene>
<name>A0A6J7ZHZ0_PLARU</name>
<dbReference type="Proteomes" id="UP000196521">
    <property type="component" value="Unassembled WGS sequence"/>
</dbReference>
<sequence length="42" mass="4700">MIVGLRIIRLSVILLSFNKMYGKSKITLDVNGSQSYKLRVGS</sequence>
<comment type="caution">
    <text evidence="1">The sequence shown here is derived from an EMBL/GenBank/DDBJ whole genome shotgun (WGS) entry which is preliminary data.</text>
</comment>
<keyword evidence="2" id="KW-1185">Reference proteome</keyword>
<evidence type="ECO:0000313" key="1">
    <source>
        <dbReference type="EMBL" id="CAC5340611.1"/>
    </source>
</evidence>
<organism evidence="1 2">
    <name type="scientific">Planktothrix rubescens CCAP 1459/22</name>
    <dbReference type="NCBI Taxonomy" id="329571"/>
    <lineage>
        <taxon>Bacteria</taxon>
        <taxon>Bacillati</taxon>
        <taxon>Cyanobacteriota</taxon>
        <taxon>Cyanophyceae</taxon>
        <taxon>Oscillatoriophycideae</taxon>
        <taxon>Oscillatoriales</taxon>
        <taxon>Microcoleaceae</taxon>
        <taxon>Planktothrix</taxon>
    </lineage>
</organism>